<organism evidence="1 2">
    <name type="scientific">Bacteroides stercorirosoris</name>
    <dbReference type="NCBI Taxonomy" id="871324"/>
    <lineage>
        <taxon>Bacteria</taxon>
        <taxon>Pseudomonadati</taxon>
        <taxon>Bacteroidota</taxon>
        <taxon>Bacteroidia</taxon>
        <taxon>Bacteroidales</taxon>
        <taxon>Bacteroidaceae</taxon>
        <taxon>Bacteroides</taxon>
    </lineage>
</organism>
<dbReference type="RefSeq" id="WP_025832674.1">
    <property type="nucleotide sequence ID" value="NZ_FQZN01000032.1"/>
</dbReference>
<name>A0A1M6JTX1_9BACE</name>
<dbReference type="EMBL" id="FQZN01000032">
    <property type="protein sequence ID" value="SHJ50060.1"/>
    <property type="molecule type" value="Genomic_DNA"/>
</dbReference>
<dbReference type="Proteomes" id="UP000184192">
    <property type="component" value="Unassembled WGS sequence"/>
</dbReference>
<proteinExistence type="predicted"/>
<protein>
    <submittedName>
        <fullName evidence="1">Uncharacterized protein</fullName>
    </submittedName>
</protein>
<reference evidence="2" key="1">
    <citation type="submission" date="2016-11" db="EMBL/GenBank/DDBJ databases">
        <authorList>
            <person name="Varghese N."/>
            <person name="Submissions S."/>
        </authorList>
    </citation>
    <scope>NUCLEOTIDE SEQUENCE [LARGE SCALE GENOMIC DNA]</scope>
    <source>
        <strain evidence="2">DSM 26884</strain>
    </source>
</reference>
<evidence type="ECO:0000313" key="1">
    <source>
        <dbReference type="EMBL" id="SHJ50060.1"/>
    </source>
</evidence>
<accession>A0A1M6JTX1</accession>
<evidence type="ECO:0000313" key="2">
    <source>
        <dbReference type="Proteomes" id="UP000184192"/>
    </source>
</evidence>
<dbReference type="AlphaFoldDB" id="A0A1M6JTX1"/>
<dbReference type="eggNOG" id="ENOG50347CS">
    <property type="taxonomic scope" value="Bacteria"/>
</dbReference>
<gene>
    <name evidence="1" type="ORF">SAMN05444350_1326</name>
</gene>
<dbReference type="GeneID" id="92714042"/>
<sequence>MEKYLIHSNELHFINKERIHQAVEKMVESLDMAAGSTRGFDLYTVVESYFTDLEKRREINHLLHIEKSECEEIEEELGVYEM</sequence>
<keyword evidence="2" id="KW-1185">Reference proteome</keyword>